<dbReference type="EMBL" id="CALNXI010005307">
    <property type="protein sequence ID" value="CAH3197412.1"/>
    <property type="molecule type" value="Genomic_DNA"/>
</dbReference>
<evidence type="ECO:0000313" key="1">
    <source>
        <dbReference type="EMBL" id="CAH3197412.1"/>
    </source>
</evidence>
<accession>A0ABN8T1W3</accession>
<reference evidence="1 2" key="1">
    <citation type="submission" date="2022-05" db="EMBL/GenBank/DDBJ databases">
        <authorList>
            <consortium name="Genoscope - CEA"/>
            <person name="William W."/>
        </authorList>
    </citation>
    <scope>NUCLEOTIDE SEQUENCE [LARGE SCALE GENOMIC DNA]</scope>
</reference>
<name>A0ABN8T1W3_9CNID</name>
<organism evidence="1 2">
    <name type="scientific">Porites evermanni</name>
    <dbReference type="NCBI Taxonomy" id="104178"/>
    <lineage>
        <taxon>Eukaryota</taxon>
        <taxon>Metazoa</taxon>
        <taxon>Cnidaria</taxon>
        <taxon>Anthozoa</taxon>
        <taxon>Hexacorallia</taxon>
        <taxon>Scleractinia</taxon>
        <taxon>Fungiina</taxon>
        <taxon>Poritidae</taxon>
        <taxon>Porites</taxon>
    </lineage>
</organism>
<proteinExistence type="predicted"/>
<feature type="non-terminal residue" evidence="1">
    <location>
        <position position="105"/>
    </location>
</feature>
<gene>
    <name evidence="1" type="ORF">PEVE_00034789</name>
</gene>
<feature type="non-terminal residue" evidence="1">
    <location>
        <position position="1"/>
    </location>
</feature>
<evidence type="ECO:0000313" key="2">
    <source>
        <dbReference type="Proteomes" id="UP001159427"/>
    </source>
</evidence>
<protein>
    <recommendedName>
        <fullName evidence="3">Serine protease</fullName>
    </recommendedName>
</protein>
<keyword evidence="2" id="KW-1185">Reference proteome</keyword>
<sequence length="105" mass="11605">VCVSAAGRNDRFVKEFATVDWMAYQGAPDGGVAGKMRIPEWWTGSQCSKGKFAFTPTVLVTAEHISADFKHDAASLWVENATSSSFYVCLRELQNYDGLHEDILV</sequence>
<evidence type="ECO:0008006" key="3">
    <source>
        <dbReference type="Google" id="ProtNLM"/>
    </source>
</evidence>
<comment type="caution">
    <text evidence="1">The sequence shown here is derived from an EMBL/GenBank/DDBJ whole genome shotgun (WGS) entry which is preliminary data.</text>
</comment>
<dbReference type="Proteomes" id="UP001159427">
    <property type="component" value="Unassembled WGS sequence"/>
</dbReference>